<keyword evidence="14" id="KW-1185">Reference proteome</keyword>
<gene>
    <name evidence="13" type="ORF">DD235_03315</name>
</gene>
<evidence type="ECO:0000256" key="10">
    <source>
        <dbReference type="SAM" id="MobiDB-lite"/>
    </source>
</evidence>
<dbReference type="Pfam" id="PF04354">
    <property type="entry name" value="ZipA_C"/>
    <property type="match status" value="1"/>
</dbReference>
<keyword evidence="7 8" id="KW-0131">Cell cycle</keyword>
<protein>
    <recommendedName>
        <fullName evidence="8">Cell division protein ZipA</fullName>
    </recommendedName>
</protein>
<dbReference type="GO" id="GO:0032153">
    <property type="term" value="C:cell division site"/>
    <property type="evidence" value="ECO:0007669"/>
    <property type="project" value="TreeGrafter"/>
</dbReference>
<dbReference type="InterPro" id="IPR011919">
    <property type="entry name" value="Cell_div_ZipA"/>
</dbReference>
<organism evidence="13 14">
    <name type="scientific">Corticimicrobacter populi</name>
    <dbReference type="NCBI Taxonomy" id="2175229"/>
    <lineage>
        <taxon>Bacteria</taxon>
        <taxon>Pseudomonadati</taxon>
        <taxon>Pseudomonadota</taxon>
        <taxon>Betaproteobacteria</taxon>
        <taxon>Burkholderiales</taxon>
        <taxon>Alcaligenaceae</taxon>
        <taxon>Corticimicrobacter</taxon>
    </lineage>
</organism>
<keyword evidence="1 9" id="KW-1003">Cell membrane</keyword>
<evidence type="ECO:0000256" key="8">
    <source>
        <dbReference type="RuleBase" id="RU003612"/>
    </source>
</evidence>
<evidence type="ECO:0000256" key="1">
    <source>
        <dbReference type="ARBA" id="ARBA00022475"/>
    </source>
</evidence>
<accession>A0A2V1K1Q2</accession>
<dbReference type="GO" id="GO:0000917">
    <property type="term" value="P:division septum assembly"/>
    <property type="evidence" value="ECO:0007669"/>
    <property type="project" value="TreeGrafter"/>
</dbReference>
<feature type="region of interest" description="Disordered" evidence="10">
    <location>
        <begin position="42"/>
        <end position="93"/>
    </location>
</feature>
<dbReference type="InterPro" id="IPR036765">
    <property type="entry name" value="ZipA_FtsZ-bd_C_sf"/>
</dbReference>
<evidence type="ECO:0000313" key="13">
    <source>
        <dbReference type="EMBL" id="PWF25194.1"/>
    </source>
</evidence>
<dbReference type="Proteomes" id="UP000245212">
    <property type="component" value="Unassembled WGS sequence"/>
</dbReference>
<dbReference type="AlphaFoldDB" id="A0A2V1K1Q2"/>
<keyword evidence="6 9" id="KW-0472">Membrane</keyword>
<evidence type="ECO:0000256" key="6">
    <source>
        <dbReference type="ARBA" id="ARBA00023136"/>
    </source>
</evidence>
<dbReference type="InterPro" id="IPR007449">
    <property type="entry name" value="ZipA_FtsZ-bd_C"/>
</dbReference>
<feature type="domain" description="ZipA C-terminal FtsZ-binding" evidence="12">
    <location>
        <begin position="209"/>
        <end position="330"/>
    </location>
</feature>
<evidence type="ECO:0000256" key="4">
    <source>
        <dbReference type="ARBA" id="ARBA00022692"/>
    </source>
</evidence>
<keyword evidence="5 11" id="KW-1133">Transmembrane helix</keyword>
<evidence type="ECO:0000256" key="11">
    <source>
        <dbReference type="SAM" id="Phobius"/>
    </source>
</evidence>
<evidence type="ECO:0000259" key="12">
    <source>
        <dbReference type="SMART" id="SM00771"/>
    </source>
</evidence>
<proteinExistence type="inferred from homology"/>
<dbReference type="Gene3D" id="3.30.1400.10">
    <property type="entry name" value="ZipA, C-terminal FtsZ-binding domain"/>
    <property type="match status" value="1"/>
</dbReference>
<feature type="transmembrane region" description="Helical" evidence="11">
    <location>
        <begin position="6"/>
        <end position="27"/>
    </location>
</feature>
<evidence type="ECO:0000256" key="7">
    <source>
        <dbReference type="ARBA" id="ARBA00023306"/>
    </source>
</evidence>
<sequence>MEMSDLQIGLIVLGLLFVAGVLAFNWWQDRRARARMQVPFPEGGTDPLMAEEASARPATAKEAGRREPGLHEDEAAAPRAREERKEESDEPDPTCEVVIELHFPEPVVGKELALELERLKEASNKSYRIFARTFDQAHRVGLRGHESYGLVQVAVLMVNRNGPLTDIEWSQIWLCLQEIAEKFDATMDGPDQKKVVEKAASLDETCAALDMQLGVAIVLEPPKKSQDVMFVARSCGFVQTGNVLHLPTRGRKPPHVTLVIQGLDNPAKSDVQISRLDMLLDVPRSEPQERPFGKMLETAVRLAQKLEAQLVDDQGRPIEPGCEEAIDQQVRELYQKMQALGLPAGHPRTLRVFS</sequence>
<comment type="caution">
    <text evidence="13">The sequence shown here is derived from an EMBL/GenBank/DDBJ whole genome shotgun (WGS) entry which is preliminary data.</text>
</comment>
<dbReference type="PANTHER" id="PTHR38685">
    <property type="entry name" value="CELL DIVISION PROTEIN ZIPA"/>
    <property type="match status" value="1"/>
</dbReference>
<evidence type="ECO:0000256" key="5">
    <source>
        <dbReference type="ARBA" id="ARBA00022989"/>
    </source>
</evidence>
<comment type="function">
    <text evidence="8">Essential cell division protein that stabilizes the FtsZ protofilaments by cross-linking them and that serves as a cytoplasmic membrane anchor for the Z ring. Also required for the recruitment to the septal ring of downstream cell division proteins.</text>
</comment>
<dbReference type="PANTHER" id="PTHR38685:SF1">
    <property type="entry name" value="CELL DIVISION PROTEIN ZIPA"/>
    <property type="match status" value="1"/>
</dbReference>
<dbReference type="EMBL" id="QETA01000001">
    <property type="protein sequence ID" value="PWF25194.1"/>
    <property type="molecule type" value="Genomic_DNA"/>
</dbReference>
<keyword evidence="2 9" id="KW-0997">Cell inner membrane</keyword>
<evidence type="ECO:0000256" key="9">
    <source>
        <dbReference type="RuleBase" id="RU003613"/>
    </source>
</evidence>
<comment type="subcellular location">
    <subcellularLocation>
        <location evidence="9">Cell inner membrane</location>
        <topology evidence="9">Single-pass type I membrane protein</topology>
    </subcellularLocation>
</comment>
<keyword evidence="3 8" id="KW-0132">Cell division</keyword>
<dbReference type="SMART" id="SM00771">
    <property type="entry name" value="ZipA_C"/>
    <property type="match status" value="1"/>
</dbReference>
<feature type="compositionally biased region" description="Basic and acidic residues" evidence="10">
    <location>
        <begin position="62"/>
        <end position="87"/>
    </location>
</feature>
<comment type="similarity">
    <text evidence="8">Belongs to the ZipA family.</text>
</comment>
<evidence type="ECO:0000313" key="14">
    <source>
        <dbReference type="Proteomes" id="UP000245212"/>
    </source>
</evidence>
<reference evidence="14" key="1">
    <citation type="submission" date="2018-05" db="EMBL/GenBank/DDBJ databases">
        <authorList>
            <person name="Li Y."/>
        </authorList>
    </citation>
    <scope>NUCLEOTIDE SEQUENCE [LARGE SCALE GENOMIC DNA]</scope>
    <source>
        <strain evidence="14">3d-2-2</strain>
    </source>
</reference>
<name>A0A2V1K1Q2_9BURK</name>
<keyword evidence="4 9" id="KW-0812">Transmembrane</keyword>
<dbReference type="SUPFAM" id="SSF64383">
    <property type="entry name" value="Cell-division protein ZipA, C-terminal domain"/>
    <property type="match status" value="1"/>
</dbReference>
<dbReference type="GO" id="GO:0005886">
    <property type="term" value="C:plasma membrane"/>
    <property type="evidence" value="ECO:0007669"/>
    <property type="project" value="UniProtKB-SubCell"/>
</dbReference>
<evidence type="ECO:0000256" key="3">
    <source>
        <dbReference type="ARBA" id="ARBA00022618"/>
    </source>
</evidence>
<evidence type="ECO:0000256" key="2">
    <source>
        <dbReference type="ARBA" id="ARBA00022519"/>
    </source>
</evidence>